<sequence length="107" mass="12638">MGSRRTDSAIPQPYHFLCARLKVHGSETYLTDNRRRHHYAMRKASWQELDEVSDILGDSIHDSGEIPYQYALSVFRSNAIWRRRRKFLRESSMFQAAAKGRKESLFF</sequence>
<dbReference type="EMBL" id="CM004404">
    <property type="protein sequence ID" value="OAY23913.1"/>
    <property type="molecule type" value="Genomic_DNA"/>
</dbReference>
<dbReference type="AlphaFoldDB" id="A0A2C9U3G2"/>
<reference evidence="1" key="1">
    <citation type="submission" date="2016-02" db="EMBL/GenBank/DDBJ databases">
        <title>WGS assembly of Manihot esculenta.</title>
        <authorList>
            <person name="Bredeson J.V."/>
            <person name="Prochnik S.E."/>
            <person name="Lyons J.B."/>
            <person name="Schmutz J."/>
            <person name="Grimwood J."/>
            <person name="Vrebalov J."/>
            <person name="Bart R.S."/>
            <person name="Amuge T."/>
            <person name="Ferguson M.E."/>
            <person name="Green R."/>
            <person name="Putnam N."/>
            <person name="Stites J."/>
            <person name="Rounsley S."/>
            <person name="Rokhsar D.S."/>
        </authorList>
    </citation>
    <scope>NUCLEOTIDE SEQUENCE [LARGE SCALE GENOMIC DNA]</scope>
    <source>
        <tissue evidence="1">Leaf</tissue>
    </source>
</reference>
<organism evidence="1">
    <name type="scientific">Manihot esculenta</name>
    <name type="common">Cassava</name>
    <name type="synonym">Jatropha manihot</name>
    <dbReference type="NCBI Taxonomy" id="3983"/>
    <lineage>
        <taxon>Eukaryota</taxon>
        <taxon>Viridiplantae</taxon>
        <taxon>Streptophyta</taxon>
        <taxon>Embryophyta</taxon>
        <taxon>Tracheophyta</taxon>
        <taxon>Spermatophyta</taxon>
        <taxon>Magnoliopsida</taxon>
        <taxon>eudicotyledons</taxon>
        <taxon>Gunneridae</taxon>
        <taxon>Pentapetalae</taxon>
        <taxon>rosids</taxon>
        <taxon>fabids</taxon>
        <taxon>Malpighiales</taxon>
        <taxon>Euphorbiaceae</taxon>
        <taxon>Crotonoideae</taxon>
        <taxon>Manihoteae</taxon>
        <taxon>Manihot</taxon>
    </lineage>
</organism>
<proteinExistence type="predicted"/>
<name>A0A2C9U3G2_MANES</name>
<gene>
    <name evidence="1" type="ORF">MANES_18G117300</name>
</gene>
<evidence type="ECO:0000313" key="1">
    <source>
        <dbReference type="EMBL" id="OAY23913.1"/>
    </source>
</evidence>
<accession>A0A2C9U3G2</accession>
<protein>
    <submittedName>
        <fullName evidence="1">Uncharacterized protein</fullName>
    </submittedName>
</protein>